<comment type="caution">
    <text evidence="2">The sequence shown here is derived from an EMBL/GenBank/DDBJ whole genome shotgun (WGS) entry which is preliminary data.</text>
</comment>
<accession>A0A5B7I756</accession>
<feature type="region of interest" description="Disordered" evidence="1">
    <location>
        <begin position="1"/>
        <end position="20"/>
    </location>
</feature>
<evidence type="ECO:0000313" key="3">
    <source>
        <dbReference type="Proteomes" id="UP000324222"/>
    </source>
</evidence>
<dbReference type="Proteomes" id="UP000324222">
    <property type="component" value="Unassembled WGS sequence"/>
</dbReference>
<evidence type="ECO:0000256" key="1">
    <source>
        <dbReference type="SAM" id="MobiDB-lite"/>
    </source>
</evidence>
<reference evidence="2 3" key="1">
    <citation type="submission" date="2019-05" db="EMBL/GenBank/DDBJ databases">
        <title>Another draft genome of Portunus trituberculatus and its Hox gene families provides insights of decapod evolution.</title>
        <authorList>
            <person name="Jeong J.-H."/>
            <person name="Song I."/>
            <person name="Kim S."/>
            <person name="Choi T."/>
            <person name="Kim D."/>
            <person name="Ryu S."/>
            <person name="Kim W."/>
        </authorList>
    </citation>
    <scope>NUCLEOTIDE SEQUENCE [LARGE SCALE GENOMIC DNA]</scope>
    <source>
        <tissue evidence="2">Muscle</tissue>
    </source>
</reference>
<gene>
    <name evidence="2" type="ORF">E2C01_072202</name>
</gene>
<dbReference type="AlphaFoldDB" id="A0A5B7I756"/>
<name>A0A5B7I756_PORTR</name>
<sequence>MSGGRASRAPQKIRTYKAAADQIPAQPARCRRCRLPHHISPSARRCPLGASDETPLMLTLQQRPVHLHGSLAWLVWPPEGPQCAAGHPIPSPSLPPSLPAVTLDHCPPLLTLPP</sequence>
<keyword evidence="3" id="KW-1185">Reference proteome</keyword>
<organism evidence="2 3">
    <name type="scientific">Portunus trituberculatus</name>
    <name type="common">Swimming crab</name>
    <name type="synonym">Neptunus trituberculatus</name>
    <dbReference type="NCBI Taxonomy" id="210409"/>
    <lineage>
        <taxon>Eukaryota</taxon>
        <taxon>Metazoa</taxon>
        <taxon>Ecdysozoa</taxon>
        <taxon>Arthropoda</taxon>
        <taxon>Crustacea</taxon>
        <taxon>Multicrustacea</taxon>
        <taxon>Malacostraca</taxon>
        <taxon>Eumalacostraca</taxon>
        <taxon>Eucarida</taxon>
        <taxon>Decapoda</taxon>
        <taxon>Pleocyemata</taxon>
        <taxon>Brachyura</taxon>
        <taxon>Eubrachyura</taxon>
        <taxon>Portunoidea</taxon>
        <taxon>Portunidae</taxon>
        <taxon>Portuninae</taxon>
        <taxon>Portunus</taxon>
    </lineage>
</organism>
<dbReference type="EMBL" id="VSRR010046609">
    <property type="protein sequence ID" value="MPC77739.1"/>
    <property type="molecule type" value="Genomic_DNA"/>
</dbReference>
<evidence type="ECO:0000313" key="2">
    <source>
        <dbReference type="EMBL" id="MPC77739.1"/>
    </source>
</evidence>
<proteinExistence type="predicted"/>
<protein>
    <submittedName>
        <fullName evidence="2">Uncharacterized protein</fullName>
    </submittedName>
</protein>